<feature type="region of interest" description="Disordered" evidence="1">
    <location>
        <begin position="1"/>
        <end position="30"/>
    </location>
</feature>
<evidence type="ECO:0000313" key="2">
    <source>
        <dbReference type="EMBL" id="KAE8056061.1"/>
    </source>
</evidence>
<proteinExistence type="predicted"/>
<dbReference type="Proteomes" id="UP000327013">
    <property type="component" value="Chromosome 5"/>
</dbReference>
<keyword evidence="3" id="KW-1185">Reference proteome</keyword>
<evidence type="ECO:0000313" key="3">
    <source>
        <dbReference type="Proteomes" id="UP000327013"/>
    </source>
</evidence>
<accession>A0A5N6R610</accession>
<evidence type="ECO:0000256" key="1">
    <source>
        <dbReference type="SAM" id="MobiDB-lite"/>
    </source>
</evidence>
<gene>
    <name evidence="2" type="ORF">FH972_012859</name>
</gene>
<dbReference type="AlphaFoldDB" id="A0A5N6R610"/>
<feature type="compositionally biased region" description="Basic and acidic residues" evidence="1">
    <location>
        <begin position="1"/>
        <end position="15"/>
    </location>
</feature>
<dbReference type="EMBL" id="CM017325">
    <property type="protein sequence ID" value="KAE8056061.1"/>
    <property type="molecule type" value="Genomic_DNA"/>
</dbReference>
<organism evidence="2 3">
    <name type="scientific">Carpinus fangiana</name>
    <dbReference type="NCBI Taxonomy" id="176857"/>
    <lineage>
        <taxon>Eukaryota</taxon>
        <taxon>Viridiplantae</taxon>
        <taxon>Streptophyta</taxon>
        <taxon>Embryophyta</taxon>
        <taxon>Tracheophyta</taxon>
        <taxon>Spermatophyta</taxon>
        <taxon>Magnoliopsida</taxon>
        <taxon>eudicotyledons</taxon>
        <taxon>Gunneridae</taxon>
        <taxon>Pentapetalae</taxon>
        <taxon>rosids</taxon>
        <taxon>fabids</taxon>
        <taxon>Fagales</taxon>
        <taxon>Betulaceae</taxon>
        <taxon>Carpinus</taxon>
    </lineage>
</organism>
<evidence type="ECO:0008006" key="4">
    <source>
        <dbReference type="Google" id="ProtNLM"/>
    </source>
</evidence>
<reference evidence="2 3" key="1">
    <citation type="submission" date="2019-06" db="EMBL/GenBank/DDBJ databases">
        <title>A chromosomal-level reference genome of Carpinus fangiana (Coryloideae, Betulaceae).</title>
        <authorList>
            <person name="Yang X."/>
            <person name="Wang Z."/>
            <person name="Zhang L."/>
            <person name="Hao G."/>
            <person name="Liu J."/>
            <person name="Yang Y."/>
        </authorList>
    </citation>
    <scope>NUCLEOTIDE SEQUENCE [LARGE SCALE GENOMIC DNA]</scope>
    <source>
        <strain evidence="2">Cfa_2016G</strain>
        <tissue evidence="2">Leaf</tissue>
    </source>
</reference>
<sequence length="55" mass="6247">MTRGLRDRNRIEESSRSVSAGLLERPENTNKASKIDEAIEYQKQLQLQVQVCGSL</sequence>
<protein>
    <recommendedName>
        <fullName evidence="4">BHLH domain-containing protein</fullName>
    </recommendedName>
</protein>
<name>A0A5N6R610_9ROSI</name>
<dbReference type="OrthoDB" id="690068at2759"/>